<feature type="transmembrane region" description="Helical" evidence="7">
    <location>
        <begin position="281"/>
        <end position="303"/>
    </location>
</feature>
<keyword evidence="4 7" id="KW-1133">Transmembrane helix</keyword>
<dbReference type="Proteomes" id="UP000182409">
    <property type="component" value="Unassembled WGS sequence"/>
</dbReference>
<proteinExistence type="predicted"/>
<feature type="region of interest" description="Disordered" evidence="6">
    <location>
        <begin position="1"/>
        <end position="35"/>
    </location>
</feature>
<feature type="transmembrane region" description="Helical" evidence="7">
    <location>
        <begin position="203"/>
        <end position="225"/>
    </location>
</feature>
<keyword evidence="3 7" id="KW-0812">Transmembrane</keyword>
<reference evidence="8 9" key="1">
    <citation type="submission" date="2016-10" db="EMBL/GenBank/DDBJ databases">
        <authorList>
            <person name="de Groot N.N."/>
        </authorList>
    </citation>
    <scope>NUCLEOTIDE SEQUENCE [LARGE SCALE GENOMIC DNA]</scope>
    <source>
        <strain evidence="8 9">AB35.6</strain>
    </source>
</reference>
<feature type="transmembrane region" description="Helical" evidence="7">
    <location>
        <begin position="99"/>
        <end position="122"/>
    </location>
</feature>
<keyword evidence="2" id="KW-1003">Cell membrane</keyword>
<feature type="transmembrane region" description="Helical" evidence="7">
    <location>
        <begin position="245"/>
        <end position="269"/>
    </location>
</feature>
<feature type="transmembrane region" description="Helical" evidence="7">
    <location>
        <begin position="164"/>
        <end position="182"/>
    </location>
</feature>
<accession>A0A1H4KUT9</accession>
<sequence>MSEATNAGREASERTARAHGEQERADNAKAAANVSTGVAQQARANGWSLHALEQNAWAHVQHTPLSSMWDLQGVPVKEVGKRVWDGINEDNLFGRASQLAYSFFSAIFPALIAMSSLMGLVAQSSGQLYYTLLGKIGQLIPPSAFELVTQTFKQTTSASTTGKVTFGLLFALFSASVGISAVQDTLNSIYKVRETRPFWKARLQAIGLTLMVAALVIIALLTLFAGDWAANHLEHMFRGAYVLSIIFRIIYWAVACLLMVLSFEVMYYFCPDVQNRKWRWFTPGGCIGLLGWIAGSVGLRVYLHYFNSYSVTYGSLGAVIILLLWFYLTGAMILLGGEVNSEIEHAVAEKKLVSGECPLPPSSAVDKVDINTARKAS</sequence>
<gene>
    <name evidence="8" type="ORF">SAMN05443244_1361</name>
</gene>
<dbReference type="NCBIfam" id="TIGR00765">
    <property type="entry name" value="yihY_not_rbn"/>
    <property type="match status" value="1"/>
</dbReference>
<comment type="subcellular location">
    <subcellularLocation>
        <location evidence="1">Cell membrane</location>
        <topology evidence="1">Multi-pass membrane protein</topology>
    </subcellularLocation>
</comment>
<dbReference type="RefSeq" id="WP_074652901.1">
    <property type="nucleotide sequence ID" value="NZ_FNSD01000001.1"/>
</dbReference>
<dbReference type="PANTHER" id="PTHR30213">
    <property type="entry name" value="INNER MEMBRANE PROTEIN YHJD"/>
    <property type="match status" value="1"/>
</dbReference>
<evidence type="ECO:0000256" key="4">
    <source>
        <dbReference type="ARBA" id="ARBA00022989"/>
    </source>
</evidence>
<evidence type="ECO:0000256" key="2">
    <source>
        <dbReference type="ARBA" id="ARBA00022475"/>
    </source>
</evidence>
<name>A0A1H4KUT9_9BACT</name>
<organism evidence="8 9">
    <name type="scientific">Terriglobus roseus</name>
    <dbReference type="NCBI Taxonomy" id="392734"/>
    <lineage>
        <taxon>Bacteria</taxon>
        <taxon>Pseudomonadati</taxon>
        <taxon>Acidobacteriota</taxon>
        <taxon>Terriglobia</taxon>
        <taxon>Terriglobales</taxon>
        <taxon>Acidobacteriaceae</taxon>
        <taxon>Terriglobus</taxon>
    </lineage>
</organism>
<dbReference type="Pfam" id="PF03631">
    <property type="entry name" value="Virul_fac_BrkB"/>
    <property type="match status" value="1"/>
</dbReference>
<evidence type="ECO:0000256" key="6">
    <source>
        <dbReference type="SAM" id="MobiDB-lite"/>
    </source>
</evidence>
<evidence type="ECO:0000313" key="8">
    <source>
        <dbReference type="EMBL" id="SEB62163.1"/>
    </source>
</evidence>
<protein>
    <submittedName>
        <fullName evidence="8">Membrane protein</fullName>
    </submittedName>
</protein>
<dbReference type="GO" id="GO:0005886">
    <property type="term" value="C:plasma membrane"/>
    <property type="evidence" value="ECO:0007669"/>
    <property type="project" value="UniProtKB-SubCell"/>
</dbReference>
<feature type="compositionally biased region" description="Basic and acidic residues" evidence="6">
    <location>
        <begin position="10"/>
        <end position="27"/>
    </location>
</feature>
<feature type="transmembrane region" description="Helical" evidence="7">
    <location>
        <begin position="315"/>
        <end position="335"/>
    </location>
</feature>
<keyword evidence="5 7" id="KW-0472">Membrane</keyword>
<evidence type="ECO:0000256" key="1">
    <source>
        <dbReference type="ARBA" id="ARBA00004651"/>
    </source>
</evidence>
<dbReference type="PANTHER" id="PTHR30213:SF0">
    <property type="entry name" value="UPF0761 MEMBRANE PROTEIN YIHY"/>
    <property type="match status" value="1"/>
</dbReference>
<dbReference type="AlphaFoldDB" id="A0A1H4KUT9"/>
<dbReference type="InterPro" id="IPR017039">
    <property type="entry name" value="Virul_fac_BrkB"/>
</dbReference>
<dbReference type="OrthoDB" id="9775903at2"/>
<evidence type="ECO:0000313" key="9">
    <source>
        <dbReference type="Proteomes" id="UP000182409"/>
    </source>
</evidence>
<evidence type="ECO:0000256" key="5">
    <source>
        <dbReference type="ARBA" id="ARBA00023136"/>
    </source>
</evidence>
<evidence type="ECO:0000256" key="3">
    <source>
        <dbReference type="ARBA" id="ARBA00022692"/>
    </source>
</evidence>
<evidence type="ECO:0000256" key="7">
    <source>
        <dbReference type="SAM" id="Phobius"/>
    </source>
</evidence>
<dbReference type="EMBL" id="FNSD01000001">
    <property type="protein sequence ID" value="SEB62163.1"/>
    <property type="molecule type" value="Genomic_DNA"/>
</dbReference>